<dbReference type="PIRSF" id="PIRSF000714">
    <property type="entry name" value="HIT"/>
    <property type="match status" value="1"/>
</dbReference>
<dbReference type="PROSITE" id="PS51084">
    <property type="entry name" value="HIT_2"/>
    <property type="match status" value="1"/>
</dbReference>
<organism evidence="3 4">
    <name type="scientific">Halothiobacillus diazotrophicus</name>
    <dbReference type="NCBI Taxonomy" id="1860122"/>
    <lineage>
        <taxon>Bacteria</taxon>
        <taxon>Pseudomonadati</taxon>
        <taxon>Pseudomonadota</taxon>
        <taxon>Gammaproteobacteria</taxon>
        <taxon>Chromatiales</taxon>
        <taxon>Halothiobacillaceae</taxon>
        <taxon>Halothiobacillus</taxon>
    </lineage>
</organism>
<evidence type="ECO:0000313" key="4">
    <source>
        <dbReference type="Proteomes" id="UP000078596"/>
    </source>
</evidence>
<feature type="domain" description="HIT" evidence="2">
    <location>
        <begin position="45"/>
        <end position="114"/>
    </location>
</feature>
<dbReference type="InterPro" id="IPR011146">
    <property type="entry name" value="HIT-like"/>
</dbReference>
<dbReference type="EMBL" id="CP016027">
    <property type="protein sequence ID" value="ANJ66956.1"/>
    <property type="molecule type" value="Genomic_DNA"/>
</dbReference>
<dbReference type="RefSeq" id="WP_066099318.1">
    <property type="nucleotide sequence ID" value="NZ_CP016027.1"/>
</dbReference>
<gene>
    <name evidence="3" type="ORF">A9404_05795</name>
</gene>
<comment type="caution">
    <text evidence="1">Lacks conserved residue(s) required for the propagation of feature annotation.</text>
</comment>
<sequence length="151" mass="17221">MSQSKTTEASAHWRLHPQLLSDSIPICQLPVCSVRLLDDQRYPWVLLIPRIPDLGQWLDVPLETQHLVLEEIHQVSQVLQKLYAPDRINLATIGNRVEQLHIHCIARHQHDATWPDVVWGRGQREAYKPLQRLARANAIGAGLKSLSQPNS</sequence>
<dbReference type="KEGG" id="haz:A9404_05795"/>
<dbReference type="InterPro" id="IPR036265">
    <property type="entry name" value="HIT-like_sf"/>
</dbReference>
<dbReference type="GO" id="GO:0003824">
    <property type="term" value="F:catalytic activity"/>
    <property type="evidence" value="ECO:0007669"/>
    <property type="project" value="InterPro"/>
</dbReference>
<dbReference type="SUPFAM" id="SSF54197">
    <property type="entry name" value="HIT-like"/>
    <property type="match status" value="1"/>
</dbReference>
<evidence type="ECO:0000256" key="1">
    <source>
        <dbReference type="PROSITE-ProRule" id="PRU00464"/>
    </source>
</evidence>
<evidence type="ECO:0000313" key="3">
    <source>
        <dbReference type="EMBL" id="ANJ66956.1"/>
    </source>
</evidence>
<dbReference type="OrthoDB" id="9799145at2"/>
<protein>
    <submittedName>
        <fullName evidence="3">Histidine triad (HIT) protein</fullName>
    </submittedName>
</protein>
<dbReference type="Gene3D" id="3.30.428.10">
    <property type="entry name" value="HIT-like"/>
    <property type="match status" value="1"/>
</dbReference>
<dbReference type="Pfam" id="PF01230">
    <property type="entry name" value="HIT"/>
    <property type="match status" value="1"/>
</dbReference>
<proteinExistence type="predicted"/>
<dbReference type="Proteomes" id="UP000078596">
    <property type="component" value="Chromosome"/>
</dbReference>
<accession>A0A191ZGE4</accession>
<dbReference type="InterPro" id="IPR026026">
    <property type="entry name" value="HIT_Hint"/>
</dbReference>
<keyword evidence="4" id="KW-1185">Reference proteome</keyword>
<evidence type="ECO:0000259" key="2">
    <source>
        <dbReference type="PROSITE" id="PS51084"/>
    </source>
</evidence>
<dbReference type="AlphaFoldDB" id="A0A191ZGE4"/>
<dbReference type="STRING" id="1860122.A9404_05795"/>
<reference evidence="3 4" key="1">
    <citation type="submission" date="2016-06" db="EMBL/GenBank/DDBJ databases">
        <title>Insight into the functional genes involving in sulfur oxidation in Pearl River water.</title>
        <authorList>
            <person name="Luo J."/>
            <person name="Tan X."/>
            <person name="Lin W."/>
        </authorList>
    </citation>
    <scope>NUCLEOTIDE SEQUENCE [LARGE SCALE GENOMIC DNA]</scope>
    <source>
        <strain evidence="3 4">LS2</strain>
    </source>
</reference>
<name>A0A191ZGE4_9GAMM</name>